<feature type="signal peptide" evidence="1">
    <location>
        <begin position="1"/>
        <end position="20"/>
    </location>
</feature>
<accession>A0AAD7MU05</accession>
<dbReference type="AlphaFoldDB" id="A0AAD7MU05"/>
<evidence type="ECO:0000313" key="3">
    <source>
        <dbReference type="Proteomes" id="UP001215280"/>
    </source>
</evidence>
<sequence>MPLTTNALYLSSLLFGVAGAALLNYTIDDVASPPALVYTEQPFSRCSPSTCAPSITDKLFNGTSSSTAGPVNISFTGARLDKLKRTVHLMSEGSAVYIYLGFTSACYFEIDGFLAPGFFSEPVGDEDNIELVYQNTTMPDVPHILVIHPATSHSFIQLDYLVYSHNVVGKSHVGAIVGGVIGGNFRREEFGSTITRLTSRRQIDISMLTLAELGVSASVSLRIDFRFHLATNEIRMSASAFWLGSTIRLSFFDFGATLPVSTVHNHNTTHGKSERDSFWRRQHRILRSRLGFTFETLSHEIGTELKPRSGEVNSGGEGKVSGAGEVLPRGIIGW</sequence>
<protein>
    <submittedName>
        <fullName evidence="2">Uncharacterized protein</fullName>
    </submittedName>
</protein>
<dbReference type="Proteomes" id="UP001215280">
    <property type="component" value="Unassembled WGS sequence"/>
</dbReference>
<organism evidence="2 3">
    <name type="scientific">Mycena maculata</name>
    <dbReference type="NCBI Taxonomy" id="230809"/>
    <lineage>
        <taxon>Eukaryota</taxon>
        <taxon>Fungi</taxon>
        <taxon>Dikarya</taxon>
        <taxon>Basidiomycota</taxon>
        <taxon>Agaricomycotina</taxon>
        <taxon>Agaricomycetes</taxon>
        <taxon>Agaricomycetidae</taxon>
        <taxon>Agaricales</taxon>
        <taxon>Marasmiineae</taxon>
        <taxon>Mycenaceae</taxon>
        <taxon>Mycena</taxon>
    </lineage>
</organism>
<proteinExistence type="predicted"/>
<name>A0AAD7MU05_9AGAR</name>
<evidence type="ECO:0000256" key="1">
    <source>
        <dbReference type="SAM" id="SignalP"/>
    </source>
</evidence>
<dbReference type="EMBL" id="JARJLG010000179">
    <property type="protein sequence ID" value="KAJ7731923.1"/>
    <property type="molecule type" value="Genomic_DNA"/>
</dbReference>
<gene>
    <name evidence="2" type="ORF">DFH07DRAFT_991045</name>
</gene>
<feature type="chain" id="PRO_5042215918" evidence="1">
    <location>
        <begin position="21"/>
        <end position="334"/>
    </location>
</feature>
<keyword evidence="3" id="KW-1185">Reference proteome</keyword>
<comment type="caution">
    <text evidence="2">The sequence shown here is derived from an EMBL/GenBank/DDBJ whole genome shotgun (WGS) entry which is preliminary data.</text>
</comment>
<reference evidence="2" key="1">
    <citation type="submission" date="2023-03" db="EMBL/GenBank/DDBJ databases">
        <title>Massive genome expansion in bonnet fungi (Mycena s.s.) driven by repeated elements and novel gene families across ecological guilds.</title>
        <authorList>
            <consortium name="Lawrence Berkeley National Laboratory"/>
            <person name="Harder C.B."/>
            <person name="Miyauchi S."/>
            <person name="Viragh M."/>
            <person name="Kuo A."/>
            <person name="Thoen E."/>
            <person name="Andreopoulos B."/>
            <person name="Lu D."/>
            <person name="Skrede I."/>
            <person name="Drula E."/>
            <person name="Henrissat B."/>
            <person name="Morin E."/>
            <person name="Kohler A."/>
            <person name="Barry K."/>
            <person name="LaButti K."/>
            <person name="Morin E."/>
            <person name="Salamov A."/>
            <person name="Lipzen A."/>
            <person name="Mereny Z."/>
            <person name="Hegedus B."/>
            <person name="Baldrian P."/>
            <person name="Stursova M."/>
            <person name="Weitz H."/>
            <person name="Taylor A."/>
            <person name="Grigoriev I.V."/>
            <person name="Nagy L.G."/>
            <person name="Martin F."/>
            <person name="Kauserud H."/>
        </authorList>
    </citation>
    <scope>NUCLEOTIDE SEQUENCE</scope>
    <source>
        <strain evidence="2">CBHHK188m</strain>
    </source>
</reference>
<evidence type="ECO:0000313" key="2">
    <source>
        <dbReference type="EMBL" id="KAJ7731923.1"/>
    </source>
</evidence>
<keyword evidence="1" id="KW-0732">Signal</keyword>